<feature type="transmembrane region" description="Helical" evidence="2">
    <location>
        <begin position="119"/>
        <end position="146"/>
    </location>
</feature>
<organism evidence="3 4">
    <name type="scientific">Globodera rostochiensis</name>
    <name type="common">Golden nematode worm</name>
    <name type="synonym">Heterodera rostochiensis</name>
    <dbReference type="NCBI Taxonomy" id="31243"/>
    <lineage>
        <taxon>Eukaryota</taxon>
        <taxon>Metazoa</taxon>
        <taxon>Ecdysozoa</taxon>
        <taxon>Nematoda</taxon>
        <taxon>Chromadorea</taxon>
        <taxon>Rhabditida</taxon>
        <taxon>Tylenchina</taxon>
        <taxon>Tylenchomorpha</taxon>
        <taxon>Tylenchoidea</taxon>
        <taxon>Heteroderidae</taxon>
        <taxon>Heteroderinae</taxon>
        <taxon>Globodera</taxon>
    </lineage>
</organism>
<protein>
    <submittedName>
        <fullName evidence="4">Uncharacterized protein</fullName>
    </submittedName>
</protein>
<dbReference type="AlphaFoldDB" id="A0A914I5R7"/>
<feature type="region of interest" description="Disordered" evidence="1">
    <location>
        <begin position="187"/>
        <end position="209"/>
    </location>
</feature>
<reference evidence="4" key="1">
    <citation type="submission" date="2022-11" db="UniProtKB">
        <authorList>
            <consortium name="WormBaseParasite"/>
        </authorList>
    </citation>
    <scope>IDENTIFICATION</scope>
</reference>
<keyword evidence="2" id="KW-0472">Membrane</keyword>
<dbReference type="Proteomes" id="UP000887572">
    <property type="component" value="Unplaced"/>
</dbReference>
<keyword evidence="2" id="KW-0812">Transmembrane</keyword>
<feature type="compositionally biased region" description="Low complexity" evidence="1">
    <location>
        <begin position="187"/>
        <end position="202"/>
    </location>
</feature>
<feature type="region of interest" description="Disordered" evidence="1">
    <location>
        <begin position="1"/>
        <end position="74"/>
    </location>
</feature>
<evidence type="ECO:0000256" key="1">
    <source>
        <dbReference type="SAM" id="MobiDB-lite"/>
    </source>
</evidence>
<feature type="region of interest" description="Disordered" evidence="1">
    <location>
        <begin position="88"/>
        <end position="107"/>
    </location>
</feature>
<proteinExistence type="predicted"/>
<evidence type="ECO:0000256" key="2">
    <source>
        <dbReference type="SAM" id="Phobius"/>
    </source>
</evidence>
<feature type="compositionally biased region" description="Pro residues" evidence="1">
    <location>
        <begin position="61"/>
        <end position="70"/>
    </location>
</feature>
<dbReference type="WBParaSite" id="Gr19_v10_g7768.t2">
    <property type="protein sequence ID" value="Gr19_v10_g7768.t2"/>
    <property type="gene ID" value="Gr19_v10_g7768"/>
</dbReference>
<name>A0A914I5R7_GLORO</name>
<feature type="compositionally biased region" description="Basic residues" evidence="1">
    <location>
        <begin position="10"/>
        <end position="23"/>
    </location>
</feature>
<accession>A0A914I5R7</accession>
<evidence type="ECO:0000313" key="4">
    <source>
        <dbReference type="WBParaSite" id="Gr19_v10_g7768.t2"/>
    </source>
</evidence>
<keyword evidence="3" id="KW-1185">Reference proteome</keyword>
<keyword evidence="2" id="KW-1133">Transmembrane helix</keyword>
<sequence>MEQIAQQPQHKIRQKKRKKLGKHPKTENVLFFSTHPSQQMLDNVGLLPEPREGPSSSSTPSLPPPYPSSPPATTTIHHLLVSKSPYRHRYHHHHDHPHPSSPPFSSLSSSFLGPSLPRFHFALVLLSLCIISVTIICAFGCYFRILNEQRRNRRQRRQPNACRGDSSSNIAEKERLARVNKFIVRSSNGTTSTLTNGPTSTSRVQQQPMGANAYPQRIVPKITITSSGSECDGAAIFGHLSATRSPKAQPLEKEIGRKNDEILAETAVDDSGGAAVGRMRPEEFIQTMLEKVERERGVG</sequence>
<evidence type="ECO:0000313" key="3">
    <source>
        <dbReference type="Proteomes" id="UP000887572"/>
    </source>
</evidence>